<dbReference type="OMA" id="PLNSFCQ"/>
<dbReference type="InterPro" id="IPR020901">
    <property type="entry name" value="Prtase_inh_Kunz-CS"/>
</dbReference>
<evidence type="ECO:0000313" key="6">
    <source>
        <dbReference type="Proteomes" id="UP000261560"/>
    </source>
</evidence>
<proteinExistence type="predicted"/>
<dbReference type="InterPro" id="IPR036880">
    <property type="entry name" value="Kunitz_BPTI_sf"/>
</dbReference>
<keyword evidence="2" id="KW-0472">Membrane</keyword>
<dbReference type="PROSITE" id="PS00280">
    <property type="entry name" value="BPTI_KUNITZ_1"/>
    <property type="match status" value="1"/>
</dbReference>
<feature type="domain" description="BPTI/Kunitz inhibitor" evidence="4">
    <location>
        <begin position="85"/>
        <end position="135"/>
    </location>
</feature>
<organism evidence="5 6">
    <name type="scientific">Oryzias melastigma</name>
    <name type="common">Marine medaka</name>
    <dbReference type="NCBI Taxonomy" id="30732"/>
    <lineage>
        <taxon>Eukaryota</taxon>
        <taxon>Metazoa</taxon>
        <taxon>Chordata</taxon>
        <taxon>Craniata</taxon>
        <taxon>Vertebrata</taxon>
        <taxon>Euteleostomi</taxon>
        <taxon>Actinopterygii</taxon>
        <taxon>Neopterygii</taxon>
        <taxon>Teleostei</taxon>
        <taxon>Neoteleostei</taxon>
        <taxon>Acanthomorphata</taxon>
        <taxon>Ovalentaria</taxon>
        <taxon>Atherinomorphae</taxon>
        <taxon>Beloniformes</taxon>
        <taxon>Adrianichthyidae</taxon>
        <taxon>Oryziinae</taxon>
        <taxon>Oryzias</taxon>
    </lineage>
</organism>
<dbReference type="Ensembl" id="ENSOMET00000028396.1">
    <property type="protein sequence ID" value="ENSOMEP00000034405.1"/>
    <property type="gene ID" value="ENSOMEG00000021036.1"/>
</dbReference>
<evidence type="ECO:0000259" key="4">
    <source>
        <dbReference type="PROSITE" id="PS50279"/>
    </source>
</evidence>
<dbReference type="InterPro" id="IPR002223">
    <property type="entry name" value="Kunitz_BPTI"/>
</dbReference>
<feature type="domain" description="BPTI/Kunitz inhibitor" evidence="4">
    <location>
        <begin position="25"/>
        <end position="75"/>
    </location>
</feature>
<dbReference type="PANTHER" id="PTHR10083:SF373">
    <property type="entry name" value="SERINE PEPTIDASE INHIBITOR, KUNITZ TYPE, 2"/>
    <property type="match status" value="1"/>
</dbReference>
<feature type="signal peptide" evidence="3">
    <location>
        <begin position="1"/>
        <end position="19"/>
    </location>
</feature>
<dbReference type="PRINTS" id="PR00759">
    <property type="entry name" value="BASICPTASE"/>
</dbReference>
<keyword evidence="2" id="KW-0812">Transmembrane</keyword>
<dbReference type="CDD" id="cd22593">
    <property type="entry name" value="Kunitz_conkunitzin"/>
    <property type="match status" value="1"/>
</dbReference>
<name>A0A3B3DYJ2_ORYME</name>
<reference evidence="5" key="1">
    <citation type="submission" date="2025-08" db="UniProtKB">
        <authorList>
            <consortium name="Ensembl"/>
        </authorList>
    </citation>
    <scope>IDENTIFICATION</scope>
</reference>
<dbReference type="AlphaFoldDB" id="A0A3B3DYJ2"/>
<dbReference type="PROSITE" id="PS50279">
    <property type="entry name" value="BPTI_KUNITZ_2"/>
    <property type="match status" value="2"/>
</dbReference>
<feature type="transmembrane region" description="Helical" evidence="2">
    <location>
        <begin position="155"/>
        <end position="185"/>
    </location>
</feature>
<dbReference type="PANTHER" id="PTHR10083">
    <property type="entry name" value="KUNITZ-TYPE PROTEASE INHIBITOR-RELATED"/>
    <property type="match status" value="1"/>
</dbReference>
<protein>
    <recommendedName>
        <fullName evidence="4">BPTI/Kunitz inhibitor domain-containing protein</fullName>
    </recommendedName>
</protein>
<dbReference type="SUPFAM" id="SSF57362">
    <property type="entry name" value="BPTI-like"/>
    <property type="match status" value="2"/>
</dbReference>
<sequence>MKNLLLLGIFLSVFQISLSNIPEFCKEPPDMGRGTTFAFSVYYDPQIDKCNPFFYQGEGGNANRFSSERDCLRNCSPNAETSKSCHLKKESGGCTGTFLRYYYDSVHDKCKKFIWTGCLGNGNRFFDQKSCNATCAGIHGEFTFPDCPLCTLNPHVVFCSTAIICGVLLALIVIAVIGTVTFLVVKSK</sequence>
<dbReference type="CDD" id="cd00109">
    <property type="entry name" value="Kunitz-type"/>
    <property type="match status" value="1"/>
</dbReference>
<evidence type="ECO:0000256" key="2">
    <source>
        <dbReference type="SAM" id="Phobius"/>
    </source>
</evidence>
<dbReference type="GO" id="GO:0005615">
    <property type="term" value="C:extracellular space"/>
    <property type="evidence" value="ECO:0007669"/>
    <property type="project" value="TreeGrafter"/>
</dbReference>
<keyword evidence="3" id="KW-0732">Signal</keyword>
<keyword evidence="1" id="KW-1015">Disulfide bond</keyword>
<keyword evidence="6" id="KW-1185">Reference proteome</keyword>
<dbReference type="InterPro" id="IPR050098">
    <property type="entry name" value="TFPI/VKTCI-like"/>
</dbReference>
<reference evidence="5" key="2">
    <citation type="submission" date="2025-09" db="UniProtKB">
        <authorList>
            <consortium name="Ensembl"/>
        </authorList>
    </citation>
    <scope>IDENTIFICATION</scope>
</reference>
<dbReference type="Gene3D" id="4.10.410.10">
    <property type="entry name" value="Pancreatic trypsin inhibitor Kunitz domain"/>
    <property type="match status" value="2"/>
</dbReference>
<dbReference type="GO" id="GO:0004867">
    <property type="term" value="F:serine-type endopeptidase inhibitor activity"/>
    <property type="evidence" value="ECO:0007669"/>
    <property type="project" value="InterPro"/>
</dbReference>
<evidence type="ECO:0000256" key="3">
    <source>
        <dbReference type="SAM" id="SignalP"/>
    </source>
</evidence>
<accession>A0A3B3DYJ2</accession>
<keyword evidence="2" id="KW-1133">Transmembrane helix</keyword>
<evidence type="ECO:0000256" key="1">
    <source>
        <dbReference type="ARBA" id="ARBA00023157"/>
    </source>
</evidence>
<feature type="chain" id="PRO_5017479491" description="BPTI/Kunitz inhibitor domain-containing protein" evidence="3">
    <location>
        <begin position="20"/>
        <end position="188"/>
    </location>
</feature>
<dbReference type="GeneTree" id="ENSGT00940000169460"/>
<dbReference type="Pfam" id="PF00014">
    <property type="entry name" value="Kunitz_BPTI"/>
    <property type="match status" value="2"/>
</dbReference>
<dbReference type="SMART" id="SM00131">
    <property type="entry name" value="KU"/>
    <property type="match status" value="2"/>
</dbReference>
<evidence type="ECO:0000313" key="5">
    <source>
        <dbReference type="Ensembl" id="ENSOMEP00000034405.1"/>
    </source>
</evidence>
<dbReference type="Proteomes" id="UP000261560">
    <property type="component" value="Unplaced"/>
</dbReference>